<feature type="transmembrane region" description="Helical" evidence="4">
    <location>
        <begin position="44"/>
        <end position="62"/>
    </location>
</feature>
<dbReference type="GO" id="GO:0020037">
    <property type="term" value="F:heme binding"/>
    <property type="evidence" value="ECO:0007669"/>
    <property type="project" value="InterPro"/>
</dbReference>
<evidence type="ECO:0000256" key="4">
    <source>
        <dbReference type="SAM" id="Phobius"/>
    </source>
</evidence>
<dbReference type="SUPFAM" id="SSF48264">
    <property type="entry name" value="Cytochrome P450"/>
    <property type="match status" value="1"/>
</dbReference>
<evidence type="ECO:0000256" key="2">
    <source>
        <dbReference type="PIRSR" id="PIRSR602401-1"/>
    </source>
</evidence>
<evidence type="ECO:0000313" key="5">
    <source>
        <dbReference type="EMBL" id="KAF3434225.1"/>
    </source>
</evidence>
<comment type="similarity">
    <text evidence="1 3">Belongs to the cytochrome P450 family.</text>
</comment>
<evidence type="ECO:0000256" key="3">
    <source>
        <dbReference type="RuleBase" id="RU000461"/>
    </source>
</evidence>
<dbReference type="PANTHER" id="PTHR24291">
    <property type="entry name" value="CYTOCHROME P450 FAMILY 4"/>
    <property type="match status" value="1"/>
</dbReference>
<dbReference type="InterPro" id="IPR036396">
    <property type="entry name" value="Cyt_P450_sf"/>
</dbReference>
<dbReference type="Proteomes" id="UP000796880">
    <property type="component" value="Unassembled WGS sequence"/>
</dbReference>
<proteinExistence type="inferred from homology"/>
<keyword evidence="6" id="KW-1185">Reference proteome</keyword>
<keyword evidence="4" id="KW-0812">Transmembrane</keyword>
<dbReference type="GO" id="GO:0004497">
    <property type="term" value="F:monooxygenase activity"/>
    <property type="evidence" value="ECO:0007669"/>
    <property type="project" value="UniProtKB-KW"/>
</dbReference>
<dbReference type="InterPro" id="IPR001128">
    <property type="entry name" value="Cyt_P450"/>
</dbReference>
<keyword evidence="2 3" id="KW-0479">Metal-binding</keyword>
<dbReference type="PRINTS" id="PR00463">
    <property type="entry name" value="EP450I"/>
</dbReference>
<keyword evidence="2 3" id="KW-0408">Iron</keyword>
<comment type="cofactor">
    <cofactor evidence="2">
        <name>heme</name>
        <dbReference type="ChEBI" id="CHEBI:30413"/>
    </cofactor>
</comment>
<gene>
    <name evidence="5" type="ORF">FNV43_RR25328</name>
</gene>
<dbReference type="Pfam" id="PF00067">
    <property type="entry name" value="p450"/>
    <property type="match status" value="1"/>
</dbReference>
<name>A0A8K0DND9_9ROSA</name>
<evidence type="ECO:0000313" key="6">
    <source>
        <dbReference type="Proteomes" id="UP000796880"/>
    </source>
</evidence>
<dbReference type="PRINTS" id="PR00385">
    <property type="entry name" value="P450"/>
</dbReference>
<dbReference type="PROSITE" id="PS00086">
    <property type="entry name" value="CYTOCHROME_P450"/>
    <property type="match status" value="1"/>
</dbReference>
<comment type="caution">
    <text evidence="5">The sequence shown here is derived from an EMBL/GenBank/DDBJ whole genome shotgun (WGS) entry which is preliminary data.</text>
</comment>
<reference evidence="5" key="1">
    <citation type="submission" date="2020-03" db="EMBL/GenBank/DDBJ databases">
        <title>A high-quality chromosome-level genome assembly of a woody plant with both climbing and erect habits, Rhamnella rubrinervis.</title>
        <authorList>
            <person name="Lu Z."/>
            <person name="Yang Y."/>
            <person name="Zhu X."/>
            <person name="Sun Y."/>
        </authorList>
    </citation>
    <scope>NUCLEOTIDE SEQUENCE</scope>
    <source>
        <strain evidence="5">BYM</strain>
        <tissue evidence="5">Leaf</tissue>
    </source>
</reference>
<dbReference type="PANTHER" id="PTHR24291:SF185">
    <property type="entry name" value="PREMNASPIRODIENE OXYGENASE-LIKE"/>
    <property type="match status" value="1"/>
</dbReference>
<keyword evidence="4" id="KW-0472">Membrane</keyword>
<keyword evidence="3" id="KW-0503">Monooxygenase</keyword>
<dbReference type="Gene3D" id="1.10.630.10">
    <property type="entry name" value="Cytochrome P450"/>
    <property type="match status" value="1"/>
</dbReference>
<dbReference type="EMBL" id="VOIH02000011">
    <property type="protein sequence ID" value="KAF3434225.1"/>
    <property type="molecule type" value="Genomic_DNA"/>
</dbReference>
<keyword evidence="4" id="KW-1133">Transmembrane helix</keyword>
<dbReference type="GO" id="GO:0016705">
    <property type="term" value="F:oxidoreductase activity, acting on paired donors, with incorporation or reduction of molecular oxygen"/>
    <property type="evidence" value="ECO:0007669"/>
    <property type="project" value="InterPro"/>
</dbReference>
<accession>A0A8K0DND9</accession>
<evidence type="ECO:0008006" key="7">
    <source>
        <dbReference type="Google" id="ProtNLM"/>
    </source>
</evidence>
<dbReference type="InterPro" id="IPR017972">
    <property type="entry name" value="Cyt_P450_CS"/>
</dbReference>
<keyword evidence="2 3" id="KW-0349">Heme</keyword>
<dbReference type="CDD" id="cd00302">
    <property type="entry name" value="cytochrome_P450"/>
    <property type="match status" value="1"/>
</dbReference>
<dbReference type="OrthoDB" id="1470350at2759"/>
<sequence length="579" mass="64991">MNSSHGAPNGLLTALFRSGSGGCSDSRECYRIVLRDLAAREFNAFLWFFLIAITAFLANKVVKLLRLWAKADCIPGPPCPSFHGHSKLISKENLTDFLSNSHEKYGSVVKLWLGPTQLLVSIKDPYIIREMLLKAADKLPMTGRAFHLAFGPSSLFASSFHKVQKRREILRSELNERLLGRENVICSAAVDCIMERIDRSMAKGSVDCRMVSQHMAFTILGATLFGNEFFTWSKANVYEELLMMIAKDACFWASYNVIPFWKRGFWKYQCLCTKLKCLTQDIIHQCKRNYKLSHCVHYKHSDETAYVETGATYGVASCAILGMPDKFIFQELKSHLHLREEERCGNIMGMMFHGCLTTAGLINNILVRLVTHREIQNKIYSEITVTQKDSMKQVEQNVDKMPLLLATVYESARLLPAGPLLQRCSLDHDLNLKSGITIPAGAVVVVPVQLVQMDDSNWGSDASEFNPYRFLSKSGMKSHITLNTSFSGAAEELVDPVDSSFVLNDPNENAAFLPFGSGMRACVGQKFVIQGVATLFASLLEQYEIKLRPEAQNNQKPMKNNSVFQLLSGSEIVFVRRNC</sequence>
<evidence type="ECO:0000256" key="1">
    <source>
        <dbReference type="ARBA" id="ARBA00010617"/>
    </source>
</evidence>
<organism evidence="5 6">
    <name type="scientific">Rhamnella rubrinervis</name>
    <dbReference type="NCBI Taxonomy" id="2594499"/>
    <lineage>
        <taxon>Eukaryota</taxon>
        <taxon>Viridiplantae</taxon>
        <taxon>Streptophyta</taxon>
        <taxon>Embryophyta</taxon>
        <taxon>Tracheophyta</taxon>
        <taxon>Spermatophyta</taxon>
        <taxon>Magnoliopsida</taxon>
        <taxon>eudicotyledons</taxon>
        <taxon>Gunneridae</taxon>
        <taxon>Pentapetalae</taxon>
        <taxon>rosids</taxon>
        <taxon>fabids</taxon>
        <taxon>Rosales</taxon>
        <taxon>Rhamnaceae</taxon>
        <taxon>rhamnoid group</taxon>
        <taxon>Rhamneae</taxon>
        <taxon>Rhamnella</taxon>
    </lineage>
</organism>
<dbReference type="InterPro" id="IPR002401">
    <property type="entry name" value="Cyt_P450_E_grp-I"/>
</dbReference>
<feature type="binding site" description="axial binding residue" evidence="2">
    <location>
        <position position="522"/>
    </location>
    <ligand>
        <name>heme</name>
        <dbReference type="ChEBI" id="CHEBI:30413"/>
    </ligand>
    <ligandPart>
        <name>Fe</name>
        <dbReference type="ChEBI" id="CHEBI:18248"/>
    </ligandPart>
</feature>
<keyword evidence="3" id="KW-0560">Oxidoreductase</keyword>
<dbReference type="AlphaFoldDB" id="A0A8K0DND9"/>
<protein>
    <recommendedName>
        <fullName evidence="7">Cytochrome P450</fullName>
    </recommendedName>
</protein>
<dbReference type="InterPro" id="IPR050196">
    <property type="entry name" value="Cytochrome_P450_Monoox"/>
</dbReference>
<dbReference type="GO" id="GO:0005506">
    <property type="term" value="F:iron ion binding"/>
    <property type="evidence" value="ECO:0007669"/>
    <property type="project" value="InterPro"/>
</dbReference>